<dbReference type="CDD" id="cd00118">
    <property type="entry name" value="LysM"/>
    <property type="match status" value="2"/>
</dbReference>
<name>A0ABP3RG16_9BACI</name>
<organism evidence="5 6">
    <name type="scientific">Virgibacillus siamensis</name>
    <dbReference type="NCBI Taxonomy" id="480071"/>
    <lineage>
        <taxon>Bacteria</taxon>
        <taxon>Bacillati</taxon>
        <taxon>Bacillota</taxon>
        <taxon>Bacilli</taxon>
        <taxon>Bacillales</taxon>
        <taxon>Bacillaceae</taxon>
        <taxon>Virgibacillus</taxon>
    </lineage>
</organism>
<feature type="domain" description="LysM" evidence="4">
    <location>
        <begin position="70"/>
        <end position="113"/>
    </location>
</feature>
<evidence type="ECO:0000313" key="6">
    <source>
        <dbReference type="Proteomes" id="UP001500866"/>
    </source>
</evidence>
<dbReference type="SUPFAM" id="SSF54106">
    <property type="entry name" value="LysM domain"/>
    <property type="match status" value="2"/>
</dbReference>
<evidence type="ECO:0000256" key="2">
    <source>
        <dbReference type="SAM" id="MobiDB-lite"/>
    </source>
</evidence>
<dbReference type="RefSeq" id="WP_343813528.1">
    <property type="nucleotide sequence ID" value="NZ_BAAADS010000018.1"/>
</dbReference>
<dbReference type="InterPro" id="IPR036779">
    <property type="entry name" value="LysM_dom_sf"/>
</dbReference>
<dbReference type="Proteomes" id="UP001500866">
    <property type="component" value="Unassembled WGS sequence"/>
</dbReference>
<reference evidence="6" key="1">
    <citation type="journal article" date="2019" name="Int. J. Syst. Evol. Microbiol.">
        <title>The Global Catalogue of Microorganisms (GCM) 10K type strain sequencing project: providing services to taxonomists for standard genome sequencing and annotation.</title>
        <authorList>
            <consortium name="The Broad Institute Genomics Platform"/>
            <consortium name="The Broad Institute Genome Sequencing Center for Infectious Disease"/>
            <person name="Wu L."/>
            <person name="Ma J."/>
        </authorList>
    </citation>
    <scope>NUCLEOTIDE SEQUENCE [LARGE SCALE GENOMIC DNA]</scope>
    <source>
        <strain evidence="6">JCM 15395</strain>
    </source>
</reference>
<dbReference type="InterPro" id="IPR018392">
    <property type="entry name" value="LysM"/>
</dbReference>
<dbReference type="PANTHER" id="PTHR39160:SF6">
    <property type="entry name" value="CELL WALL-BINDING PROTEIN YOCH"/>
    <property type="match status" value="1"/>
</dbReference>
<dbReference type="InterPro" id="IPR010611">
    <property type="entry name" value="3D_dom"/>
</dbReference>
<dbReference type="PANTHER" id="PTHR39160">
    <property type="entry name" value="CELL WALL-BINDING PROTEIN YOCH"/>
    <property type="match status" value="1"/>
</dbReference>
<sequence length="267" mass="28263">MKKLVAAIATGVIIAGATVSTASAEEYKVEEGDTLWQIAQEYDTTVNELKEANDLKTTVIHPKQKLFINEIYKVQNGDTLYGIGKEYDVSVQDLKEWNNLESSVITVGQELQINGVNVGEDNAAPAEVNEQSTEETDKSASENTSNETDKSAAQGESNTAEAAEASNDNPEGKTISVSATAYTADCPGCSGVTATGVDLNANPNAKVIAVDPNVIPLGTKVYVEGYGYATAADVGGAIQGHEIDIHVPSKSEAYEWGDRTVDVTIVE</sequence>
<feature type="domain" description="LysM" evidence="4">
    <location>
        <begin position="25"/>
        <end position="68"/>
    </location>
</feature>
<keyword evidence="6" id="KW-1185">Reference proteome</keyword>
<dbReference type="CDD" id="cd22786">
    <property type="entry name" value="DPBB_YuiC-like"/>
    <property type="match status" value="1"/>
</dbReference>
<dbReference type="EMBL" id="BAAADS010000018">
    <property type="protein sequence ID" value="GAA0606559.1"/>
    <property type="molecule type" value="Genomic_DNA"/>
</dbReference>
<dbReference type="Gene3D" id="2.40.40.10">
    <property type="entry name" value="RlpA-like domain"/>
    <property type="match status" value="1"/>
</dbReference>
<feature type="chain" id="PRO_5046965744" evidence="3">
    <location>
        <begin position="25"/>
        <end position="267"/>
    </location>
</feature>
<dbReference type="SMART" id="SM00257">
    <property type="entry name" value="LysM"/>
    <property type="match status" value="2"/>
</dbReference>
<dbReference type="InterPro" id="IPR051933">
    <property type="entry name" value="Resuscitation_pf_RpfB"/>
</dbReference>
<keyword evidence="1 3" id="KW-0732">Signal</keyword>
<feature type="signal peptide" evidence="3">
    <location>
        <begin position="1"/>
        <end position="24"/>
    </location>
</feature>
<dbReference type="InterPro" id="IPR036908">
    <property type="entry name" value="RlpA-like_sf"/>
</dbReference>
<feature type="region of interest" description="Disordered" evidence="2">
    <location>
        <begin position="124"/>
        <end position="173"/>
    </location>
</feature>
<accession>A0ABP3RG16</accession>
<protein>
    <submittedName>
        <fullName evidence="5">3D domain-containing protein</fullName>
    </submittedName>
</protein>
<dbReference type="Pfam" id="PF01476">
    <property type="entry name" value="LysM"/>
    <property type="match status" value="2"/>
</dbReference>
<dbReference type="Gene3D" id="3.10.350.10">
    <property type="entry name" value="LysM domain"/>
    <property type="match status" value="2"/>
</dbReference>
<evidence type="ECO:0000313" key="5">
    <source>
        <dbReference type="EMBL" id="GAA0606559.1"/>
    </source>
</evidence>
<comment type="caution">
    <text evidence="5">The sequence shown here is derived from an EMBL/GenBank/DDBJ whole genome shotgun (WGS) entry which is preliminary data.</text>
</comment>
<dbReference type="PROSITE" id="PS51782">
    <property type="entry name" value="LYSM"/>
    <property type="match status" value="2"/>
</dbReference>
<dbReference type="SUPFAM" id="SSF50685">
    <property type="entry name" value="Barwin-like endoglucanases"/>
    <property type="match status" value="1"/>
</dbReference>
<evidence type="ECO:0000256" key="1">
    <source>
        <dbReference type="ARBA" id="ARBA00022729"/>
    </source>
</evidence>
<evidence type="ECO:0000256" key="3">
    <source>
        <dbReference type="SAM" id="SignalP"/>
    </source>
</evidence>
<gene>
    <name evidence="5" type="ORF">GCM10009001_24730</name>
</gene>
<dbReference type="Pfam" id="PF06725">
    <property type="entry name" value="3D"/>
    <property type="match status" value="1"/>
</dbReference>
<evidence type="ECO:0000259" key="4">
    <source>
        <dbReference type="PROSITE" id="PS51782"/>
    </source>
</evidence>
<proteinExistence type="predicted"/>